<protein>
    <recommendedName>
        <fullName evidence="8">Multidrug efflux pump Tap</fullName>
    </recommendedName>
</protein>
<keyword evidence="12" id="KW-1185">Reference proteome</keyword>
<sequence length="427" mass="44810">MASAPHPFRIANFRAYWAARFAMTIAQNAMIIVIGWQTYTIARQTMSPSAAAAQLGLIGLLQFVPLFVTTPISGWVADRFDRRWITRVTVTLQLGCALILASVTLDGAMTLPVLFGVAVLLGLARAFSGPAFSALAPNLVPREVLPTAIALSSISWQVGTIIGPAVGGFAYAITPSGAYWLASALFAIALVCVFLIGKVPRSIAVGNAHPLKQIADGLTYVWQNKMVFGTITLDLFAVFLAGTSALLPIYAHDILKVGPQGLSALAAAPAVGASIVALFFSFRPLKTNVGPKMLVAVLVYGTATIVFGLSQIMVLSLIALAVAGAADMFSVYIRQSLIQLYTPDDKRGRVGAVSQLTISASNELGEAESGFLAAGLGPVGAVLVGGGGAIVVTILWTYLFPSIRNAKTFDPPETARDAADIEMEAAR</sequence>
<dbReference type="GO" id="GO:0005886">
    <property type="term" value="C:plasma membrane"/>
    <property type="evidence" value="ECO:0007669"/>
    <property type="project" value="UniProtKB-SubCell"/>
</dbReference>
<dbReference type="RefSeq" id="WP_187763643.1">
    <property type="nucleotide sequence ID" value="NZ_CP061038.1"/>
</dbReference>
<feature type="transmembrane region" description="Helical" evidence="9">
    <location>
        <begin position="21"/>
        <end position="39"/>
    </location>
</feature>
<keyword evidence="6 9" id="KW-0472">Membrane</keyword>
<feature type="transmembrane region" description="Helical" evidence="9">
    <location>
        <begin position="294"/>
        <end position="322"/>
    </location>
</feature>
<keyword evidence="5 9" id="KW-1133">Transmembrane helix</keyword>
<feature type="transmembrane region" description="Helical" evidence="9">
    <location>
        <begin position="148"/>
        <end position="172"/>
    </location>
</feature>
<evidence type="ECO:0000256" key="8">
    <source>
        <dbReference type="ARBA" id="ARBA00040914"/>
    </source>
</evidence>
<evidence type="ECO:0000256" key="3">
    <source>
        <dbReference type="ARBA" id="ARBA00022475"/>
    </source>
</evidence>
<feature type="transmembrane region" description="Helical" evidence="9">
    <location>
        <begin position="371"/>
        <end position="399"/>
    </location>
</feature>
<keyword evidence="4 9" id="KW-0812">Transmembrane</keyword>
<accession>A0A7H0LNV9</accession>
<evidence type="ECO:0000256" key="7">
    <source>
        <dbReference type="ARBA" id="ARBA00038075"/>
    </source>
</evidence>
<evidence type="ECO:0000256" key="1">
    <source>
        <dbReference type="ARBA" id="ARBA00004651"/>
    </source>
</evidence>
<dbReference type="InterPro" id="IPR036259">
    <property type="entry name" value="MFS_trans_sf"/>
</dbReference>
<dbReference type="EMBL" id="CP061038">
    <property type="protein sequence ID" value="QNQ11362.1"/>
    <property type="molecule type" value="Genomic_DNA"/>
</dbReference>
<comment type="subcellular location">
    <subcellularLocation>
        <location evidence="1">Cell membrane</location>
        <topology evidence="1">Multi-pass membrane protein</topology>
    </subcellularLocation>
</comment>
<reference evidence="11 12" key="1">
    <citation type="submission" date="2020-09" db="EMBL/GenBank/DDBJ databases">
        <title>Sphingomonas sp., a new species isolated from pork steak.</title>
        <authorList>
            <person name="Heidler von Heilborn D."/>
        </authorList>
    </citation>
    <scope>NUCLEOTIDE SEQUENCE [LARGE SCALE GENOMIC DNA]</scope>
    <source>
        <strain evidence="12">S8-3T</strain>
    </source>
</reference>
<dbReference type="GO" id="GO:0022857">
    <property type="term" value="F:transmembrane transporter activity"/>
    <property type="evidence" value="ECO:0007669"/>
    <property type="project" value="InterPro"/>
</dbReference>
<comment type="similarity">
    <text evidence="7">Belongs to the major facilitator superfamily. Drug:H(+) antiporter-3 (DHA3) (TC 2.A.1.21) family.</text>
</comment>
<feature type="transmembrane region" description="Helical" evidence="9">
    <location>
        <begin position="111"/>
        <end position="136"/>
    </location>
</feature>
<dbReference type="PANTHER" id="PTHR23513">
    <property type="entry name" value="INTEGRAL MEMBRANE EFFLUX PROTEIN-RELATED"/>
    <property type="match status" value="1"/>
</dbReference>
<feature type="transmembrane region" description="Helical" evidence="9">
    <location>
        <begin position="178"/>
        <end position="197"/>
    </location>
</feature>
<gene>
    <name evidence="11" type="ORF">H3Z74_09590</name>
</gene>
<feature type="transmembrane region" description="Helical" evidence="9">
    <location>
        <begin position="227"/>
        <end position="250"/>
    </location>
</feature>
<dbReference type="PANTHER" id="PTHR23513:SF9">
    <property type="entry name" value="ENTEROBACTIN EXPORTER ENTS"/>
    <property type="match status" value="1"/>
</dbReference>
<evidence type="ECO:0000313" key="12">
    <source>
        <dbReference type="Proteomes" id="UP000516148"/>
    </source>
</evidence>
<organism evidence="11 12">
    <name type="scientific">Sphingomonas alpina</name>
    <dbReference type="NCBI Taxonomy" id="653931"/>
    <lineage>
        <taxon>Bacteria</taxon>
        <taxon>Pseudomonadati</taxon>
        <taxon>Pseudomonadota</taxon>
        <taxon>Alphaproteobacteria</taxon>
        <taxon>Sphingomonadales</taxon>
        <taxon>Sphingomonadaceae</taxon>
        <taxon>Sphingomonas</taxon>
    </lineage>
</organism>
<evidence type="ECO:0000256" key="2">
    <source>
        <dbReference type="ARBA" id="ARBA00022448"/>
    </source>
</evidence>
<name>A0A7H0LNV9_9SPHN</name>
<dbReference type="Proteomes" id="UP000516148">
    <property type="component" value="Chromosome"/>
</dbReference>
<dbReference type="InterPro" id="IPR020846">
    <property type="entry name" value="MFS_dom"/>
</dbReference>
<evidence type="ECO:0000259" key="10">
    <source>
        <dbReference type="PROSITE" id="PS50850"/>
    </source>
</evidence>
<dbReference type="KEGG" id="spap:H3Z74_09590"/>
<dbReference type="Pfam" id="PF07690">
    <property type="entry name" value="MFS_1"/>
    <property type="match status" value="1"/>
</dbReference>
<dbReference type="InterPro" id="IPR011701">
    <property type="entry name" value="MFS"/>
</dbReference>
<dbReference type="Gene3D" id="1.20.1250.20">
    <property type="entry name" value="MFS general substrate transporter like domains"/>
    <property type="match status" value="1"/>
</dbReference>
<evidence type="ECO:0000256" key="6">
    <source>
        <dbReference type="ARBA" id="ARBA00023136"/>
    </source>
</evidence>
<dbReference type="CDD" id="cd06173">
    <property type="entry name" value="MFS_MefA_like"/>
    <property type="match status" value="1"/>
</dbReference>
<keyword evidence="2" id="KW-0813">Transport</keyword>
<feature type="transmembrane region" description="Helical" evidence="9">
    <location>
        <begin position="84"/>
        <end position="105"/>
    </location>
</feature>
<feature type="domain" description="Major facilitator superfamily (MFS) profile" evidence="10">
    <location>
        <begin position="1"/>
        <end position="201"/>
    </location>
</feature>
<evidence type="ECO:0000313" key="11">
    <source>
        <dbReference type="EMBL" id="QNQ11362.1"/>
    </source>
</evidence>
<dbReference type="PROSITE" id="PS50850">
    <property type="entry name" value="MFS"/>
    <property type="match status" value="1"/>
</dbReference>
<keyword evidence="3" id="KW-1003">Cell membrane</keyword>
<feature type="transmembrane region" description="Helical" evidence="9">
    <location>
        <begin position="262"/>
        <end position="282"/>
    </location>
</feature>
<proteinExistence type="inferred from homology"/>
<evidence type="ECO:0000256" key="5">
    <source>
        <dbReference type="ARBA" id="ARBA00022989"/>
    </source>
</evidence>
<dbReference type="SUPFAM" id="SSF103473">
    <property type="entry name" value="MFS general substrate transporter"/>
    <property type="match status" value="1"/>
</dbReference>
<feature type="transmembrane region" description="Helical" evidence="9">
    <location>
        <begin position="51"/>
        <end position="72"/>
    </location>
</feature>
<dbReference type="AlphaFoldDB" id="A0A7H0LNV9"/>
<evidence type="ECO:0000256" key="9">
    <source>
        <dbReference type="SAM" id="Phobius"/>
    </source>
</evidence>
<evidence type="ECO:0000256" key="4">
    <source>
        <dbReference type="ARBA" id="ARBA00022692"/>
    </source>
</evidence>